<evidence type="ECO:0000256" key="6">
    <source>
        <dbReference type="ARBA" id="ARBA00022927"/>
    </source>
</evidence>
<dbReference type="EMBL" id="JAATIQ010000067">
    <property type="protein sequence ID" value="KAF4389342.1"/>
    <property type="molecule type" value="Genomic_DNA"/>
</dbReference>
<evidence type="ECO:0000313" key="11">
    <source>
        <dbReference type="Proteomes" id="UP000583929"/>
    </source>
</evidence>
<dbReference type="InterPro" id="IPR021995">
    <property type="entry name" value="DUF3593"/>
</dbReference>
<dbReference type="GO" id="GO:0034198">
    <property type="term" value="P:cellular response to amino acid starvation"/>
    <property type="evidence" value="ECO:0007669"/>
    <property type="project" value="TreeGrafter"/>
</dbReference>
<evidence type="ECO:0000256" key="3">
    <source>
        <dbReference type="ARBA" id="ARBA00022448"/>
    </source>
</evidence>
<dbReference type="InterPro" id="IPR001680">
    <property type="entry name" value="WD40_rpt"/>
</dbReference>
<keyword evidence="7" id="KW-0539">Nucleus</keyword>
<dbReference type="Pfam" id="PF12159">
    <property type="entry name" value="DUF3593"/>
    <property type="match status" value="1"/>
</dbReference>
<dbReference type="InterPro" id="IPR015943">
    <property type="entry name" value="WD40/YVTN_repeat-like_dom_sf"/>
</dbReference>
<dbReference type="Proteomes" id="UP000583929">
    <property type="component" value="Unassembled WGS sequence"/>
</dbReference>
<evidence type="ECO:0000256" key="8">
    <source>
        <dbReference type="PROSITE-ProRule" id="PRU00221"/>
    </source>
</evidence>
<dbReference type="AlphaFoldDB" id="A0A7J6H277"/>
<organism evidence="10 11">
    <name type="scientific">Cannabis sativa</name>
    <name type="common">Hemp</name>
    <name type="synonym">Marijuana</name>
    <dbReference type="NCBI Taxonomy" id="3483"/>
    <lineage>
        <taxon>Eukaryota</taxon>
        <taxon>Viridiplantae</taxon>
        <taxon>Streptophyta</taxon>
        <taxon>Embryophyta</taxon>
        <taxon>Tracheophyta</taxon>
        <taxon>Spermatophyta</taxon>
        <taxon>Magnoliopsida</taxon>
        <taxon>eudicotyledons</taxon>
        <taxon>Gunneridae</taxon>
        <taxon>Pentapetalae</taxon>
        <taxon>rosids</taxon>
        <taxon>fabids</taxon>
        <taxon>Rosales</taxon>
        <taxon>Cannabaceae</taxon>
        <taxon>Cannabis</taxon>
    </lineage>
</organism>
<keyword evidence="4 8" id="KW-0853">WD repeat</keyword>
<dbReference type="Pfam" id="PF00400">
    <property type="entry name" value="WD40"/>
    <property type="match status" value="1"/>
</dbReference>
<evidence type="ECO:0000256" key="4">
    <source>
        <dbReference type="ARBA" id="ARBA00022574"/>
    </source>
</evidence>
<sequence length="522" mass="57354">MEKSLVELDIGTTCSSWNYSGFRLAAASNDGFLSIFDSPDPASSSFTRSSKSRVHENGVVKVVWVPPEYGDAVACVCVDGTVSLWEEVVEDAQPLQWKICKTFKSNSSQVLDIQFGVSQSGLKMVAAYSDGHIKVYELLDPLELKNWQLQAEFQNVSDSVSILSKASCMSASISWNPPRGESQELSFVLGFNSDTPQLNSSKVWEFDQAHQRWLPVAELALDGNKGDQVYSVAWAPNIGRPYEIIAVATHEGIALWHLGLTPDTNGRLSVEKVALLSGHGGEVWEMEWDMSGMTLATTGNDGVVRLWQSNLSGVWHEQATFEPTNYPKLFSMTTCIHSFCKAPTFIFPPTSLGSSSFFSKPHQAKPLGKNKDSHILGQRGLLCKKIKRGTPCGALLPVDPWAPTIDSQSIASQLFAASLFPYIGFLYFLTKSKSAPKLTLFGFYFLLTFVGATIPAGIYAKVHYGTSLSNVDWLHGGAESLLTLTNIFIVIGLREALRKAKDTQEDTPSTVSRLKEEKKTQL</sequence>
<feature type="repeat" description="WD" evidence="8">
    <location>
        <begin position="276"/>
        <end position="308"/>
    </location>
</feature>
<keyword evidence="9" id="KW-0472">Membrane</keyword>
<evidence type="ECO:0000256" key="5">
    <source>
        <dbReference type="ARBA" id="ARBA00022737"/>
    </source>
</evidence>
<reference evidence="10 11" key="1">
    <citation type="journal article" date="2020" name="bioRxiv">
        <title>Sequence and annotation of 42 cannabis genomes reveals extensive copy number variation in cannabinoid synthesis and pathogen resistance genes.</title>
        <authorList>
            <person name="Mckernan K.J."/>
            <person name="Helbert Y."/>
            <person name="Kane L.T."/>
            <person name="Ebling H."/>
            <person name="Zhang L."/>
            <person name="Liu B."/>
            <person name="Eaton Z."/>
            <person name="Mclaughlin S."/>
            <person name="Kingan S."/>
            <person name="Baybayan P."/>
            <person name="Concepcion G."/>
            <person name="Jordan M."/>
            <person name="Riva A."/>
            <person name="Barbazuk W."/>
            <person name="Harkins T."/>
        </authorList>
    </citation>
    <scope>NUCLEOTIDE SEQUENCE [LARGE SCALE GENOMIC DNA]</scope>
    <source>
        <strain evidence="11">cv. Jamaican Lion 4</strain>
        <tissue evidence="10">Leaf</tissue>
    </source>
</reference>
<keyword evidence="3" id="KW-0813">Transport</keyword>
<dbReference type="GO" id="GO:0005198">
    <property type="term" value="F:structural molecule activity"/>
    <property type="evidence" value="ECO:0007669"/>
    <property type="project" value="InterPro"/>
</dbReference>
<dbReference type="InterPro" id="IPR037363">
    <property type="entry name" value="Sec13/Seh1_fam"/>
</dbReference>
<keyword evidence="9" id="KW-0812">Transmembrane</keyword>
<keyword evidence="11" id="KW-1185">Reference proteome</keyword>
<feature type="transmembrane region" description="Helical" evidence="9">
    <location>
        <begin position="410"/>
        <end position="429"/>
    </location>
</feature>
<evidence type="ECO:0000256" key="1">
    <source>
        <dbReference type="ARBA" id="ARBA00004259"/>
    </source>
</evidence>
<name>A0A7J6H277_CANSA</name>
<dbReference type="PANTHER" id="PTHR11024:SF3">
    <property type="entry name" value="NUCLEOPORIN SEH1"/>
    <property type="match status" value="1"/>
</dbReference>
<evidence type="ECO:0000256" key="2">
    <source>
        <dbReference type="ARBA" id="ARBA00010102"/>
    </source>
</evidence>
<evidence type="ECO:0000256" key="7">
    <source>
        <dbReference type="ARBA" id="ARBA00023242"/>
    </source>
</evidence>
<dbReference type="GO" id="GO:1904263">
    <property type="term" value="P:positive regulation of TORC1 signaling"/>
    <property type="evidence" value="ECO:0007669"/>
    <property type="project" value="TreeGrafter"/>
</dbReference>
<dbReference type="InterPro" id="IPR036322">
    <property type="entry name" value="WD40_repeat_dom_sf"/>
</dbReference>
<comment type="similarity">
    <text evidence="2">Belongs to the WD repeat SEC13 family.</text>
</comment>
<dbReference type="SUPFAM" id="SSF50978">
    <property type="entry name" value="WD40 repeat-like"/>
    <property type="match status" value="1"/>
</dbReference>
<feature type="transmembrane region" description="Helical" evidence="9">
    <location>
        <begin position="473"/>
        <end position="493"/>
    </location>
</feature>
<evidence type="ECO:0000256" key="9">
    <source>
        <dbReference type="SAM" id="Phobius"/>
    </source>
</evidence>
<dbReference type="PROSITE" id="PS50082">
    <property type="entry name" value="WD_REPEATS_2"/>
    <property type="match status" value="1"/>
</dbReference>
<dbReference type="GO" id="GO:0031080">
    <property type="term" value="C:nuclear pore outer ring"/>
    <property type="evidence" value="ECO:0007669"/>
    <property type="project" value="TreeGrafter"/>
</dbReference>
<gene>
    <name evidence="10" type="ORF">G4B88_006401</name>
</gene>
<dbReference type="PANTHER" id="PTHR11024">
    <property type="entry name" value="NUCLEAR PORE COMPLEX PROTEIN SEC13 / SEH1 FAMILY MEMBER"/>
    <property type="match status" value="1"/>
</dbReference>
<dbReference type="Gene3D" id="2.130.10.10">
    <property type="entry name" value="YVTN repeat-like/Quinoprotein amine dehydrogenase"/>
    <property type="match status" value="1"/>
</dbReference>
<accession>A0A7J6H277</accession>
<protein>
    <submittedName>
        <fullName evidence="10">Uncharacterized protein</fullName>
    </submittedName>
</protein>
<keyword evidence="5" id="KW-0677">Repeat</keyword>
<comment type="caution">
    <text evidence="10">The sequence shown here is derived from an EMBL/GenBank/DDBJ whole genome shotgun (WGS) entry which is preliminary data.</text>
</comment>
<dbReference type="SMART" id="SM00320">
    <property type="entry name" value="WD40"/>
    <property type="match status" value="5"/>
</dbReference>
<feature type="transmembrane region" description="Helical" evidence="9">
    <location>
        <begin position="441"/>
        <end position="461"/>
    </location>
</feature>
<keyword evidence="9" id="KW-1133">Transmembrane helix</keyword>
<keyword evidence="6" id="KW-0653">Protein transport</keyword>
<proteinExistence type="inferred from homology"/>
<dbReference type="PROSITE" id="PS50294">
    <property type="entry name" value="WD_REPEATS_REGION"/>
    <property type="match status" value="1"/>
</dbReference>
<dbReference type="GO" id="GO:0015031">
    <property type="term" value="P:protein transport"/>
    <property type="evidence" value="ECO:0007669"/>
    <property type="project" value="UniProtKB-KW"/>
</dbReference>
<evidence type="ECO:0000313" key="10">
    <source>
        <dbReference type="EMBL" id="KAF4389342.1"/>
    </source>
</evidence>
<dbReference type="GO" id="GO:0035859">
    <property type="term" value="C:Seh1-associated complex"/>
    <property type="evidence" value="ECO:0007669"/>
    <property type="project" value="TreeGrafter"/>
</dbReference>
<comment type="subcellular location">
    <subcellularLocation>
        <location evidence="1">Nucleus envelope</location>
    </subcellularLocation>
</comment>